<dbReference type="KEGG" id="lue:DCD74_11665"/>
<evidence type="ECO:0000256" key="1">
    <source>
        <dbReference type="ARBA" id="ARBA00022723"/>
    </source>
</evidence>
<dbReference type="Proteomes" id="UP000251842">
    <property type="component" value="Chromosome"/>
</dbReference>
<dbReference type="OrthoDB" id="6053359at2"/>
<proteinExistence type="predicted"/>
<evidence type="ECO:0000259" key="4">
    <source>
        <dbReference type="PROSITE" id="PS50222"/>
    </source>
</evidence>
<keyword evidence="1" id="KW-0479">Metal-binding</keyword>
<feature type="domain" description="EF-hand" evidence="4">
    <location>
        <begin position="50"/>
        <end position="85"/>
    </location>
</feature>
<gene>
    <name evidence="5" type="ORF">DCD74_11665</name>
</gene>
<keyword evidence="6" id="KW-1185">Reference proteome</keyword>
<organism evidence="5 6">
    <name type="scientific">Solilutibacter oculi</name>
    <dbReference type="NCBI Taxonomy" id="2698682"/>
    <lineage>
        <taxon>Bacteria</taxon>
        <taxon>Pseudomonadati</taxon>
        <taxon>Pseudomonadota</taxon>
        <taxon>Gammaproteobacteria</taxon>
        <taxon>Lysobacterales</taxon>
        <taxon>Lysobacteraceae</taxon>
        <taxon>Solilutibacter</taxon>
    </lineage>
</organism>
<dbReference type="GO" id="GO:0005509">
    <property type="term" value="F:calcium ion binding"/>
    <property type="evidence" value="ECO:0007669"/>
    <property type="project" value="InterPro"/>
</dbReference>
<dbReference type="InterPro" id="IPR018247">
    <property type="entry name" value="EF_Hand_1_Ca_BS"/>
</dbReference>
<dbReference type="SUPFAM" id="SSF47473">
    <property type="entry name" value="EF-hand"/>
    <property type="match status" value="1"/>
</dbReference>
<evidence type="ECO:0000313" key="6">
    <source>
        <dbReference type="Proteomes" id="UP000251842"/>
    </source>
</evidence>
<dbReference type="AlphaFoldDB" id="A0A344J885"/>
<dbReference type="Pfam" id="PF13202">
    <property type="entry name" value="EF-hand_5"/>
    <property type="match status" value="2"/>
</dbReference>
<dbReference type="RefSeq" id="WP_112927454.1">
    <property type="nucleotide sequence ID" value="NZ_CP029556.1"/>
</dbReference>
<reference evidence="6" key="1">
    <citation type="submission" date="2018-05" db="EMBL/GenBank/DDBJ databases">
        <title>Luteimonas pekinense sp. nov., isolated from human Meibomian gland secretions, Beijing, China.</title>
        <authorList>
            <person name="Wen T."/>
            <person name="Bai H."/>
            <person name="Lv H."/>
        </authorList>
    </citation>
    <scope>NUCLEOTIDE SEQUENCE [LARGE SCALE GENOMIC DNA]</scope>
    <source>
        <strain evidence="6">83-4</strain>
    </source>
</reference>
<feature type="signal peptide" evidence="3">
    <location>
        <begin position="1"/>
        <end position="21"/>
    </location>
</feature>
<dbReference type="EMBL" id="CP029556">
    <property type="protein sequence ID" value="AXA85245.1"/>
    <property type="molecule type" value="Genomic_DNA"/>
</dbReference>
<evidence type="ECO:0000256" key="2">
    <source>
        <dbReference type="ARBA" id="ARBA00022737"/>
    </source>
</evidence>
<dbReference type="InterPro" id="IPR002048">
    <property type="entry name" value="EF_hand_dom"/>
</dbReference>
<evidence type="ECO:0000256" key="3">
    <source>
        <dbReference type="SAM" id="SignalP"/>
    </source>
</evidence>
<protein>
    <recommendedName>
        <fullName evidence="4">EF-hand domain-containing protein</fullName>
    </recommendedName>
</protein>
<dbReference type="Gene3D" id="1.10.238.10">
    <property type="entry name" value="EF-hand"/>
    <property type="match status" value="2"/>
</dbReference>
<sequence length="168" mass="18255">MSTKTTFALAVTLLLASNVHAGPQDATKPMDHSKMKMDHADMKMPTTPEARAKMANTMFDKIDANKNGSLSRAEFVEHHRTMSMEHGGMHMNHHDKDGKKHQGANHHALDHAAHAPSSGVTFAKLDGNKDGKLSKAEMAKHPMAAHFPMMDTDKNGFLSPTEAAAHGL</sequence>
<name>A0A344J885_9GAMM</name>
<dbReference type="PROSITE" id="PS50222">
    <property type="entry name" value="EF_HAND_2"/>
    <property type="match status" value="1"/>
</dbReference>
<keyword evidence="3" id="KW-0732">Signal</keyword>
<dbReference type="PANTHER" id="PTHR10827">
    <property type="entry name" value="RETICULOCALBIN"/>
    <property type="match status" value="1"/>
</dbReference>
<feature type="chain" id="PRO_5016624713" description="EF-hand domain-containing protein" evidence="3">
    <location>
        <begin position="22"/>
        <end position="168"/>
    </location>
</feature>
<dbReference type="PANTHER" id="PTHR10827:SF98">
    <property type="entry name" value="45 KDA CALCIUM-BINDING PROTEIN"/>
    <property type="match status" value="1"/>
</dbReference>
<dbReference type="InterPro" id="IPR011992">
    <property type="entry name" value="EF-hand-dom_pair"/>
</dbReference>
<keyword evidence="2" id="KW-0677">Repeat</keyword>
<dbReference type="PROSITE" id="PS00018">
    <property type="entry name" value="EF_HAND_1"/>
    <property type="match status" value="2"/>
</dbReference>
<accession>A0A344J885</accession>
<evidence type="ECO:0000313" key="5">
    <source>
        <dbReference type="EMBL" id="AXA85245.1"/>
    </source>
</evidence>